<comment type="caution">
    <text evidence="2">The sequence shown here is derived from an EMBL/GenBank/DDBJ whole genome shotgun (WGS) entry which is preliminary data.</text>
</comment>
<dbReference type="AlphaFoldDB" id="A0AAV7N153"/>
<evidence type="ECO:0000313" key="3">
    <source>
        <dbReference type="Proteomes" id="UP001066276"/>
    </source>
</evidence>
<sequence length="329" mass="37535">MALILDCNRHTHPRMLGLSMIDGFWCSSTFYRKGKTGKHKGLLIVLGFLEVSPYIFPQILFPLLCPEDNVVVFRRPVRMGYDPQKTVRVIGWHTELRVTFDPNPFQSRRLFSSTGSLWSMIDGFWGSSTFYRKGKTGKHKDDAILMARTASRLQSLLNSFESFMGELDLSVSLTKSYIMVVEPKSTRAKTFSLNYHLLTKFQSFSYLGVLFDNKLSWIALAVDKRQDLRKSTGAISSFAARLRSTPLKALINVYQAKCESKVLYGCDIWGYRAIRDLQIEDNQFLRRILCVPQSAPSFSVPEQPGAKYLSVDSSSSFIVMDQDLVWVRT</sequence>
<feature type="transmembrane region" description="Helical" evidence="1">
    <location>
        <begin position="42"/>
        <end position="64"/>
    </location>
</feature>
<dbReference type="EMBL" id="JANPWB010000013">
    <property type="protein sequence ID" value="KAJ1106933.1"/>
    <property type="molecule type" value="Genomic_DNA"/>
</dbReference>
<keyword evidence="1" id="KW-0472">Membrane</keyword>
<dbReference type="PANTHER" id="PTHR47027">
    <property type="entry name" value="REVERSE TRANSCRIPTASE DOMAIN-CONTAINING PROTEIN"/>
    <property type="match status" value="1"/>
</dbReference>
<protein>
    <submittedName>
        <fullName evidence="2">Uncharacterized protein</fullName>
    </submittedName>
</protein>
<keyword evidence="1" id="KW-1133">Transmembrane helix</keyword>
<evidence type="ECO:0000313" key="2">
    <source>
        <dbReference type="EMBL" id="KAJ1106933.1"/>
    </source>
</evidence>
<name>A0AAV7N153_PLEWA</name>
<dbReference type="PANTHER" id="PTHR47027:SF20">
    <property type="entry name" value="REVERSE TRANSCRIPTASE-LIKE PROTEIN WITH RNA-DIRECTED DNA POLYMERASE DOMAIN"/>
    <property type="match status" value="1"/>
</dbReference>
<evidence type="ECO:0000256" key="1">
    <source>
        <dbReference type="SAM" id="Phobius"/>
    </source>
</evidence>
<dbReference type="Proteomes" id="UP001066276">
    <property type="component" value="Chromosome 9"/>
</dbReference>
<reference evidence="2" key="1">
    <citation type="journal article" date="2022" name="bioRxiv">
        <title>Sequencing and chromosome-scale assembly of the giantPleurodeles waltlgenome.</title>
        <authorList>
            <person name="Brown T."/>
            <person name="Elewa A."/>
            <person name="Iarovenko S."/>
            <person name="Subramanian E."/>
            <person name="Araus A.J."/>
            <person name="Petzold A."/>
            <person name="Susuki M."/>
            <person name="Suzuki K.-i.T."/>
            <person name="Hayashi T."/>
            <person name="Toyoda A."/>
            <person name="Oliveira C."/>
            <person name="Osipova E."/>
            <person name="Leigh N.D."/>
            <person name="Simon A."/>
            <person name="Yun M.H."/>
        </authorList>
    </citation>
    <scope>NUCLEOTIDE SEQUENCE</scope>
    <source>
        <strain evidence="2">20211129_DDA</strain>
        <tissue evidence="2">Liver</tissue>
    </source>
</reference>
<gene>
    <name evidence="2" type="ORF">NDU88_004331</name>
</gene>
<organism evidence="2 3">
    <name type="scientific">Pleurodeles waltl</name>
    <name type="common">Iberian ribbed newt</name>
    <dbReference type="NCBI Taxonomy" id="8319"/>
    <lineage>
        <taxon>Eukaryota</taxon>
        <taxon>Metazoa</taxon>
        <taxon>Chordata</taxon>
        <taxon>Craniata</taxon>
        <taxon>Vertebrata</taxon>
        <taxon>Euteleostomi</taxon>
        <taxon>Amphibia</taxon>
        <taxon>Batrachia</taxon>
        <taxon>Caudata</taxon>
        <taxon>Salamandroidea</taxon>
        <taxon>Salamandridae</taxon>
        <taxon>Pleurodelinae</taxon>
        <taxon>Pleurodeles</taxon>
    </lineage>
</organism>
<proteinExistence type="predicted"/>
<keyword evidence="3" id="KW-1185">Reference proteome</keyword>
<accession>A0AAV7N153</accession>
<keyword evidence="1" id="KW-0812">Transmembrane</keyword>